<sequence>MSSRLANIPSTMRAWTYSTRGTPRQVLSIQNIDFSSRPVSDEVLIKIAYAGLTPGDAQLMRLVPTILRPKNTVPAYDYSGTIAARGPNAPSHLQVGLPVYGTLARSNVFKGKGALADYMLVSTNAAMVAPVPTNVSLRDACTLGSAGYMALLIIKHGGLKPNNGYRVLVNGASGGIGSMAVQAIRGLGVREIVAICSAPNAELVKRLGADRVVDYRAHPVLHEYLAETFGDDPFDFILDTVGVQSLYVNSPSYLKRDGVYENVGDFENRILLTSWYRFTNLWWPTILGGTPRRYVTFGGDFYKDICQELEALVAEGKLNATVDREVAFEEAIEAIELVNSRRAKGRVVVKVNDVQ</sequence>
<accession>A0A9P9IPL0</accession>
<dbReference type="InterPro" id="IPR050700">
    <property type="entry name" value="YIM1/Zinc_Alcohol_DH_Fams"/>
</dbReference>
<evidence type="ECO:0000313" key="2">
    <source>
        <dbReference type="EMBL" id="KAH7126650.1"/>
    </source>
</evidence>
<dbReference type="PANTHER" id="PTHR11695:SF294">
    <property type="entry name" value="RETICULON-4-INTERACTING PROTEIN 1, MITOCHONDRIAL"/>
    <property type="match status" value="1"/>
</dbReference>
<dbReference type="Pfam" id="PF08240">
    <property type="entry name" value="ADH_N"/>
    <property type="match status" value="1"/>
</dbReference>
<dbReference type="OrthoDB" id="201656at2759"/>
<comment type="caution">
    <text evidence="2">The sequence shown here is derived from an EMBL/GenBank/DDBJ whole genome shotgun (WGS) entry which is preliminary data.</text>
</comment>
<dbReference type="EMBL" id="JAGMWT010000006">
    <property type="protein sequence ID" value="KAH7126650.1"/>
    <property type="molecule type" value="Genomic_DNA"/>
</dbReference>
<dbReference type="AlphaFoldDB" id="A0A9P9IPL0"/>
<reference evidence="2" key="1">
    <citation type="journal article" date="2021" name="Nat. Commun.">
        <title>Genetic determinants of endophytism in the Arabidopsis root mycobiome.</title>
        <authorList>
            <person name="Mesny F."/>
            <person name="Miyauchi S."/>
            <person name="Thiergart T."/>
            <person name="Pickel B."/>
            <person name="Atanasova L."/>
            <person name="Karlsson M."/>
            <person name="Huettel B."/>
            <person name="Barry K.W."/>
            <person name="Haridas S."/>
            <person name="Chen C."/>
            <person name="Bauer D."/>
            <person name="Andreopoulos W."/>
            <person name="Pangilinan J."/>
            <person name="LaButti K."/>
            <person name="Riley R."/>
            <person name="Lipzen A."/>
            <person name="Clum A."/>
            <person name="Drula E."/>
            <person name="Henrissat B."/>
            <person name="Kohler A."/>
            <person name="Grigoriev I.V."/>
            <person name="Martin F.M."/>
            <person name="Hacquard S."/>
        </authorList>
    </citation>
    <scope>NUCLEOTIDE SEQUENCE</scope>
    <source>
        <strain evidence="2">MPI-CAGE-CH-0243</strain>
    </source>
</reference>
<name>A0A9P9IPL0_9PLEO</name>
<dbReference type="GO" id="GO:0005739">
    <property type="term" value="C:mitochondrion"/>
    <property type="evidence" value="ECO:0007669"/>
    <property type="project" value="TreeGrafter"/>
</dbReference>
<dbReference type="Proteomes" id="UP000700596">
    <property type="component" value="Unassembled WGS sequence"/>
</dbReference>
<proteinExistence type="predicted"/>
<dbReference type="InterPro" id="IPR011032">
    <property type="entry name" value="GroES-like_sf"/>
</dbReference>
<feature type="domain" description="Enoyl reductase (ER)" evidence="1">
    <location>
        <begin position="24"/>
        <end position="349"/>
    </location>
</feature>
<dbReference type="Gene3D" id="3.40.50.720">
    <property type="entry name" value="NAD(P)-binding Rossmann-like Domain"/>
    <property type="match status" value="1"/>
</dbReference>
<gene>
    <name evidence="2" type="ORF">B0J11DRAFT_281863</name>
</gene>
<dbReference type="InterPro" id="IPR020843">
    <property type="entry name" value="ER"/>
</dbReference>
<evidence type="ECO:0000313" key="3">
    <source>
        <dbReference type="Proteomes" id="UP000700596"/>
    </source>
</evidence>
<dbReference type="GO" id="GO:0016491">
    <property type="term" value="F:oxidoreductase activity"/>
    <property type="evidence" value="ECO:0007669"/>
    <property type="project" value="InterPro"/>
</dbReference>
<dbReference type="SUPFAM" id="SSF50129">
    <property type="entry name" value="GroES-like"/>
    <property type="match status" value="1"/>
</dbReference>
<organism evidence="2 3">
    <name type="scientific">Dendryphion nanum</name>
    <dbReference type="NCBI Taxonomy" id="256645"/>
    <lineage>
        <taxon>Eukaryota</taxon>
        <taxon>Fungi</taxon>
        <taxon>Dikarya</taxon>
        <taxon>Ascomycota</taxon>
        <taxon>Pezizomycotina</taxon>
        <taxon>Dothideomycetes</taxon>
        <taxon>Pleosporomycetidae</taxon>
        <taxon>Pleosporales</taxon>
        <taxon>Torulaceae</taxon>
        <taxon>Dendryphion</taxon>
    </lineage>
</organism>
<dbReference type="SMART" id="SM00829">
    <property type="entry name" value="PKS_ER"/>
    <property type="match status" value="1"/>
</dbReference>
<dbReference type="InterPro" id="IPR013154">
    <property type="entry name" value="ADH-like_N"/>
</dbReference>
<dbReference type="Gene3D" id="3.90.180.10">
    <property type="entry name" value="Medium-chain alcohol dehydrogenases, catalytic domain"/>
    <property type="match status" value="1"/>
</dbReference>
<dbReference type="CDD" id="cd08267">
    <property type="entry name" value="MDR1"/>
    <property type="match status" value="1"/>
</dbReference>
<dbReference type="PANTHER" id="PTHR11695">
    <property type="entry name" value="ALCOHOL DEHYDROGENASE RELATED"/>
    <property type="match status" value="1"/>
</dbReference>
<dbReference type="InterPro" id="IPR036291">
    <property type="entry name" value="NAD(P)-bd_dom_sf"/>
</dbReference>
<keyword evidence="3" id="KW-1185">Reference proteome</keyword>
<evidence type="ECO:0000259" key="1">
    <source>
        <dbReference type="SMART" id="SM00829"/>
    </source>
</evidence>
<dbReference type="SUPFAM" id="SSF51735">
    <property type="entry name" value="NAD(P)-binding Rossmann-fold domains"/>
    <property type="match status" value="1"/>
</dbReference>
<dbReference type="Pfam" id="PF13602">
    <property type="entry name" value="ADH_zinc_N_2"/>
    <property type="match status" value="1"/>
</dbReference>
<protein>
    <recommendedName>
        <fullName evidence="1">Enoyl reductase (ER) domain-containing protein</fullName>
    </recommendedName>
</protein>